<evidence type="ECO:0000313" key="8">
    <source>
        <dbReference type="EMBL" id="SSA49314.1"/>
    </source>
</evidence>
<dbReference type="FunFam" id="3.90.1150.10:FF:000204">
    <property type="entry name" value="Hypothetical aminotransferase"/>
    <property type="match status" value="1"/>
</dbReference>
<dbReference type="Gene3D" id="3.40.640.10">
    <property type="entry name" value="Type I PLP-dependent aspartate aminotransferase-like (Major domain)"/>
    <property type="match status" value="1"/>
</dbReference>
<dbReference type="InterPro" id="IPR024169">
    <property type="entry name" value="SP_NH2Trfase/AEP_transaminase"/>
</dbReference>
<feature type="domain" description="Aminotransferase class V" evidence="6">
    <location>
        <begin position="66"/>
        <end position="322"/>
    </location>
</feature>
<evidence type="ECO:0000256" key="5">
    <source>
        <dbReference type="PIRSR" id="PIRSR000524-50"/>
    </source>
</evidence>
<dbReference type="GO" id="GO:0019265">
    <property type="term" value="P:glycine biosynthetic process, by transamination of glyoxylate"/>
    <property type="evidence" value="ECO:0007669"/>
    <property type="project" value="TreeGrafter"/>
</dbReference>
<dbReference type="InterPro" id="IPR015421">
    <property type="entry name" value="PyrdxlP-dep_Trfase_major"/>
</dbReference>
<dbReference type="InterPro" id="IPR000192">
    <property type="entry name" value="Aminotrans_V_dom"/>
</dbReference>
<dbReference type="GO" id="GO:0008453">
    <property type="term" value="F:alanine-glyoxylate transaminase activity"/>
    <property type="evidence" value="ECO:0007669"/>
    <property type="project" value="TreeGrafter"/>
</dbReference>
<evidence type="ECO:0000259" key="6">
    <source>
        <dbReference type="Pfam" id="PF00266"/>
    </source>
</evidence>
<evidence type="ECO:0000313" key="7">
    <source>
        <dbReference type="EMBL" id="PWJ16243.1"/>
    </source>
</evidence>
<dbReference type="GO" id="GO:0004760">
    <property type="term" value="F:L-serine-pyruvate transaminase activity"/>
    <property type="evidence" value="ECO:0007669"/>
    <property type="project" value="TreeGrafter"/>
</dbReference>
<dbReference type="SUPFAM" id="SSF53383">
    <property type="entry name" value="PLP-dependent transferases"/>
    <property type="match status" value="1"/>
</dbReference>
<feature type="modified residue" description="N6-(pyridoxal phosphate)lysine" evidence="5">
    <location>
        <position position="206"/>
    </location>
</feature>
<dbReference type="PANTHER" id="PTHR21152">
    <property type="entry name" value="AMINOTRANSFERASE CLASS V"/>
    <property type="match status" value="1"/>
</dbReference>
<feature type="binding site" evidence="4">
    <location>
        <position position="360"/>
    </location>
    <ligand>
        <name>substrate</name>
    </ligand>
</feature>
<comment type="cofactor">
    <cofactor evidence="1 5">
        <name>pyridoxal 5'-phosphate</name>
        <dbReference type="ChEBI" id="CHEBI:597326"/>
    </cofactor>
</comment>
<dbReference type="Gene3D" id="3.90.1150.10">
    <property type="entry name" value="Aspartate Aminotransferase, domain 1"/>
    <property type="match status" value="1"/>
</dbReference>
<evidence type="ECO:0000256" key="2">
    <source>
        <dbReference type="ARBA" id="ARBA00009236"/>
    </source>
</evidence>
<evidence type="ECO:0000256" key="3">
    <source>
        <dbReference type="ARBA" id="ARBA00022898"/>
    </source>
</evidence>
<protein>
    <submittedName>
        <fullName evidence="8">Alanine-glyoxylate transaminase / serine-glyoxylate transaminase / serine-pyruvate transaminase</fullName>
    </submittedName>
    <submittedName>
        <fullName evidence="7">Alanine-glyoxylate transaminase/serine-glyoxylate transaminase/serine-pyruvate transaminase</fullName>
    </submittedName>
</protein>
<dbReference type="EMBL" id="QGDJ01000009">
    <property type="protein sequence ID" value="PWJ16243.1"/>
    <property type="molecule type" value="Genomic_DNA"/>
</dbReference>
<dbReference type="Proteomes" id="UP000251571">
    <property type="component" value="Unassembled WGS sequence"/>
</dbReference>
<gene>
    <name evidence="7" type="ORF">BCF38_109128</name>
    <name evidence="8" type="ORF">SAMN05421539_109128</name>
</gene>
<dbReference type="PIRSF" id="PIRSF000524">
    <property type="entry name" value="SPT"/>
    <property type="match status" value="1"/>
</dbReference>
<organism evidence="8 10">
    <name type="scientific">Jannaschia seohaensis</name>
    <dbReference type="NCBI Taxonomy" id="475081"/>
    <lineage>
        <taxon>Bacteria</taxon>
        <taxon>Pseudomonadati</taxon>
        <taxon>Pseudomonadota</taxon>
        <taxon>Alphaproteobacteria</taxon>
        <taxon>Rhodobacterales</taxon>
        <taxon>Roseobacteraceae</taxon>
        <taxon>Jannaschia</taxon>
    </lineage>
</organism>
<dbReference type="EMBL" id="UETC01000009">
    <property type="protein sequence ID" value="SSA49314.1"/>
    <property type="molecule type" value="Genomic_DNA"/>
</dbReference>
<dbReference type="PANTHER" id="PTHR21152:SF40">
    <property type="entry name" value="ALANINE--GLYOXYLATE AMINOTRANSFERASE"/>
    <property type="match status" value="1"/>
</dbReference>
<evidence type="ECO:0000313" key="9">
    <source>
        <dbReference type="Proteomes" id="UP000245839"/>
    </source>
</evidence>
<evidence type="ECO:0000256" key="4">
    <source>
        <dbReference type="PIRSR" id="PIRSR000524-1"/>
    </source>
</evidence>
<reference evidence="7 9" key="2">
    <citation type="submission" date="2018-03" db="EMBL/GenBank/DDBJ databases">
        <title>Genomic Encyclopedia of Archaeal and Bacterial Type Strains, Phase II (KMG-II): from individual species to whole genera.</title>
        <authorList>
            <person name="Goeker M."/>
        </authorList>
    </citation>
    <scope>NUCLEOTIDE SEQUENCE [LARGE SCALE GENOMIC DNA]</scope>
    <source>
        <strain evidence="7 9">DSM 25227</strain>
    </source>
</reference>
<accession>A0A2Y9AYG5</accession>
<reference evidence="8 10" key="1">
    <citation type="submission" date="2016-10" db="EMBL/GenBank/DDBJ databases">
        <authorList>
            <person name="Cai Z."/>
        </authorList>
    </citation>
    <scope>NUCLEOTIDE SEQUENCE [LARGE SCALE GENOMIC DNA]</scope>
    <source>
        <strain evidence="8 10">DSM 25227</strain>
    </source>
</reference>
<dbReference type="RefSeq" id="WP_109565449.1">
    <property type="nucleotide sequence ID" value="NZ_QGDJ01000009.1"/>
</dbReference>
<name>A0A2Y9AYG5_9RHOB</name>
<evidence type="ECO:0000256" key="1">
    <source>
        <dbReference type="ARBA" id="ARBA00001933"/>
    </source>
</evidence>
<dbReference type="AlphaFoldDB" id="A0A2Y9AYG5"/>
<keyword evidence="3 5" id="KW-0663">Pyridoxal phosphate</keyword>
<dbReference type="InterPro" id="IPR015422">
    <property type="entry name" value="PyrdxlP-dep_Trfase_small"/>
</dbReference>
<comment type="similarity">
    <text evidence="2">Belongs to the class-V pyridoxal-phosphate-dependent aminotransferase family.</text>
</comment>
<keyword evidence="8" id="KW-0670">Pyruvate</keyword>
<keyword evidence="9" id="KW-1185">Reference proteome</keyword>
<sequence length="405" mass="44051">MRDEIASRVSLAKGPHALSIPGPSMAPERVLRAMHRPSPNIYQGPLIEMTHSLFPDLKRVARTEHHATIYIGNGHAAWEACLANTHSRGDLVLIPKTGSFADGWATMAEGLGLRTEIMDFGNRGPIDPAAVGERLRADKGHEIRSVLMVHVDTSSSVRSDAAALRRELDAAGHPALLQADCIASMGCDRFEMDEWGVDVAVTGCQKGLMTPPGLAFVFYNDKADRARERADCVTGYWDWRPRTNPEVYFRYFNGTAPTHHLYGLREALDMIHEEGMEAVWARHAALARAVWAALEAWERDGPLEMNVRDAAHRSHAVTSVRLPERGTELRTWCEEQFGLTLGIGVGMAPMGSPEWDGFFRIGHMGHVNGHVVMGTLGGIEAGLDALGVPHGPGGLSAAAKALAQA</sequence>
<dbReference type="OrthoDB" id="389074at2"/>
<dbReference type="InterPro" id="IPR015424">
    <property type="entry name" value="PyrdxlP-dep_Trfase"/>
</dbReference>
<dbReference type="Proteomes" id="UP000245839">
    <property type="component" value="Unassembled WGS sequence"/>
</dbReference>
<dbReference type="Pfam" id="PF00266">
    <property type="entry name" value="Aminotran_5"/>
    <property type="match status" value="1"/>
</dbReference>
<proteinExistence type="inferred from homology"/>
<evidence type="ECO:0000313" key="10">
    <source>
        <dbReference type="Proteomes" id="UP000251571"/>
    </source>
</evidence>